<accession>A0A4C1UCD3</accession>
<evidence type="ECO:0000313" key="2">
    <source>
        <dbReference type="Proteomes" id="UP000299102"/>
    </source>
</evidence>
<organism evidence="1 2">
    <name type="scientific">Eumeta variegata</name>
    <name type="common">Bagworm moth</name>
    <name type="synonym">Eumeta japonica</name>
    <dbReference type="NCBI Taxonomy" id="151549"/>
    <lineage>
        <taxon>Eukaryota</taxon>
        <taxon>Metazoa</taxon>
        <taxon>Ecdysozoa</taxon>
        <taxon>Arthropoda</taxon>
        <taxon>Hexapoda</taxon>
        <taxon>Insecta</taxon>
        <taxon>Pterygota</taxon>
        <taxon>Neoptera</taxon>
        <taxon>Endopterygota</taxon>
        <taxon>Lepidoptera</taxon>
        <taxon>Glossata</taxon>
        <taxon>Ditrysia</taxon>
        <taxon>Tineoidea</taxon>
        <taxon>Psychidae</taxon>
        <taxon>Oiketicinae</taxon>
        <taxon>Eumeta</taxon>
    </lineage>
</organism>
<dbReference type="AlphaFoldDB" id="A0A4C1UCD3"/>
<name>A0A4C1UCD3_EUMVA</name>
<gene>
    <name evidence="1" type="ORF">EVAR_27325_1</name>
</gene>
<evidence type="ECO:0000313" key="1">
    <source>
        <dbReference type="EMBL" id="GBP24101.1"/>
    </source>
</evidence>
<comment type="caution">
    <text evidence="1">The sequence shown here is derived from an EMBL/GenBank/DDBJ whole genome shotgun (WGS) entry which is preliminary data.</text>
</comment>
<protein>
    <submittedName>
        <fullName evidence="1">Uncharacterized protein</fullName>
    </submittedName>
</protein>
<dbReference type="OrthoDB" id="7116894at2759"/>
<proteinExistence type="predicted"/>
<reference evidence="1 2" key="1">
    <citation type="journal article" date="2019" name="Commun. Biol.">
        <title>The bagworm genome reveals a unique fibroin gene that provides high tensile strength.</title>
        <authorList>
            <person name="Kono N."/>
            <person name="Nakamura H."/>
            <person name="Ohtoshi R."/>
            <person name="Tomita M."/>
            <person name="Numata K."/>
            <person name="Arakawa K."/>
        </authorList>
    </citation>
    <scope>NUCLEOTIDE SEQUENCE [LARGE SCALE GENOMIC DNA]</scope>
</reference>
<keyword evidence="2" id="KW-1185">Reference proteome</keyword>
<sequence>MSEILEVIPERPSVKYINPEYVKWGNFTIIRYGRRSLYYLNIEGHIKHSWGNNVTVEFLFFERMSNEYRPSFVQWKWKMCDGVLNDPYIGRILSRGGLANKTCPYPAPEHGLEFEFTTCPGYAERCAGARHPTRRSRYRVTEHLLSI</sequence>
<dbReference type="Proteomes" id="UP000299102">
    <property type="component" value="Unassembled WGS sequence"/>
</dbReference>
<dbReference type="EMBL" id="BGZK01000157">
    <property type="protein sequence ID" value="GBP24101.1"/>
    <property type="molecule type" value="Genomic_DNA"/>
</dbReference>